<comment type="caution">
    <text evidence="4">The sequence shown here is derived from an EMBL/GenBank/DDBJ whole genome shotgun (WGS) entry which is preliminary data.</text>
</comment>
<dbReference type="InterPro" id="IPR010982">
    <property type="entry name" value="Lambda_DNA-bd_dom_sf"/>
</dbReference>
<organism evidence="4 5">
    <name type="scientific">Fibrisoma montanum</name>
    <dbReference type="NCBI Taxonomy" id="2305895"/>
    <lineage>
        <taxon>Bacteria</taxon>
        <taxon>Pseudomonadati</taxon>
        <taxon>Bacteroidota</taxon>
        <taxon>Cytophagia</taxon>
        <taxon>Cytophagales</taxon>
        <taxon>Spirosomataceae</taxon>
        <taxon>Fibrisoma</taxon>
    </lineage>
</organism>
<name>A0A418M5X7_9BACT</name>
<keyword evidence="1" id="KW-0238">DNA-binding</keyword>
<feature type="coiled-coil region" evidence="2">
    <location>
        <begin position="89"/>
        <end position="116"/>
    </location>
</feature>
<dbReference type="PROSITE" id="PS50943">
    <property type="entry name" value="HTH_CROC1"/>
    <property type="match status" value="1"/>
</dbReference>
<evidence type="ECO:0000313" key="4">
    <source>
        <dbReference type="EMBL" id="RIV21348.1"/>
    </source>
</evidence>
<feature type="domain" description="HTH cro/C1-type" evidence="3">
    <location>
        <begin position="8"/>
        <end position="62"/>
    </location>
</feature>
<reference evidence="4 5" key="1">
    <citation type="submission" date="2018-08" db="EMBL/GenBank/DDBJ databases">
        <title>Fibrisoma montanum sp. nov., isolated from Danxia mountain soil.</title>
        <authorList>
            <person name="Huang Y."/>
        </authorList>
    </citation>
    <scope>NUCLEOTIDE SEQUENCE [LARGE SCALE GENOMIC DNA]</scope>
    <source>
        <strain evidence="4 5">HYT19</strain>
    </source>
</reference>
<gene>
    <name evidence="4" type="ORF">DYU11_18250</name>
</gene>
<dbReference type="CDD" id="cd00093">
    <property type="entry name" value="HTH_XRE"/>
    <property type="match status" value="1"/>
</dbReference>
<sequence length="127" mass="14560">MTYFAGNIRALRQAKKWSQEKLATLLDVRGGTISNYETGTSYPDFKTFVDIVKLFGVSADDIIFKDLSQGEYVAQEPRSHIKEEEIPEKNIYEDRLKEKDELIKALKDSINLYKELLTTRSGHQKAA</sequence>
<dbReference type="SUPFAM" id="SSF47413">
    <property type="entry name" value="lambda repressor-like DNA-binding domains"/>
    <property type="match status" value="1"/>
</dbReference>
<dbReference type="AlphaFoldDB" id="A0A418M5X7"/>
<dbReference type="Gene3D" id="1.10.260.40">
    <property type="entry name" value="lambda repressor-like DNA-binding domains"/>
    <property type="match status" value="1"/>
</dbReference>
<evidence type="ECO:0000313" key="5">
    <source>
        <dbReference type="Proteomes" id="UP000283523"/>
    </source>
</evidence>
<evidence type="ECO:0000259" key="3">
    <source>
        <dbReference type="PROSITE" id="PS50943"/>
    </source>
</evidence>
<evidence type="ECO:0000256" key="1">
    <source>
        <dbReference type="ARBA" id="ARBA00023125"/>
    </source>
</evidence>
<dbReference type="SMART" id="SM00530">
    <property type="entry name" value="HTH_XRE"/>
    <property type="match status" value="1"/>
</dbReference>
<evidence type="ECO:0000256" key="2">
    <source>
        <dbReference type="SAM" id="Coils"/>
    </source>
</evidence>
<dbReference type="Pfam" id="PF01381">
    <property type="entry name" value="HTH_3"/>
    <property type="match status" value="1"/>
</dbReference>
<protein>
    <submittedName>
        <fullName evidence="4">Helix-turn-helix domain-containing protein</fullName>
    </submittedName>
</protein>
<keyword evidence="5" id="KW-1185">Reference proteome</keyword>
<accession>A0A418M5X7</accession>
<dbReference type="EMBL" id="QXED01000005">
    <property type="protein sequence ID" value="RIV21348.1"/>
    <property type="molecule type" value="Genomic_DNA"/>
</dbReference>
<dbReference type="GO" id="GO:0003677">
    <property type="term" value="F:DNA binding"/>
    <property type="evidence" value="ECO:0007669"/>
    <property type="project" value="UniProtKB-KW"/>
</dbReference>
<dbReference type="PANTHER" id="PTHR46558">
    <property type="entry name" value="TRACRIPTIONAL REGULATORY PROTEIN-RELATED-RELATED"/>
    <property type="match status" value="1"/>
</dbReference>
<proteinExistence type="predicted"/>
<keyword evidence="2" id="KW-0175">Coiled coil</keyword>
<dbReference type="InterPro" id="IPR001387">
    <property type="entry name" value="Cro/C1-type_HTH"/>
</dbReference>
<dbReference type="Proteomes" id="UP000283523">
    <property type="component" value="Unassembled WGS sequence"/>
</dbReference>
<dbReference type="PANTHER" id="PTHR46558:SF11">
    <property type="entry name" value="HTH-TYPE TRANSCRIPTIONAL REGULATOR XRE"/>
    <property type="match status" value="1"/>
</dbReference>